<dbReference type="Proteomes" id="UP000694892">
    <property type="component" value="Chromosome 1L"/>
</dbReference>
<name>A0A974DZF6_XENLA</name>
<dbReference type="EMBL" id="CM004466">
    <property type="protein sequence ID" value="OCU00256.1"/>
    <property type="molecule type" value="Genomic_DNA"/>
</dbReference>
<feature type="compositionally biased region" description="Low complexity" evidence="1">
    <location>
        <begin position="157"/>
        <end position="166"/>
    </location>
</feature>
<feature type="compositionally biased region" description="Polar residues" evidence="1">
    <location>
        <begin position="210"/>
        <end position="220"/>
    </location>
</feature>
<reference evidence="3" key="1">
    <citation type="journal article" date="2016" name="Nature">
        <title>Genome evolution in the allotetraploid frog Xenopus laevis.</title>
        <authorList>
            <person name="Session A.M."/>
            <person name="Uno Y."/>
            <person name="Kwon T."/>
            <person name="Chapman J.A."/>
            <person name="Toyoda A."/>
            <person name="Takahashi S."/>
            <person name="Fukui A."/>
            <person name="Hikosaka A."/>
            <person name="Suzuki A."/>
            <person name="Kondo M."/>
            <person name="van Heeringen S.J."/>
            <person name="Quigley I."/>
            <person name="Heinz S."/>
            <person name="Ogino H."/>
            <person name="Ochi H."/>
            <person name="Hellsten U."/>
            <person name="Lyons J.B."/>
            <person name="Simakov O."/>
            <person name="Putnam N."/>
            <person name="Stites J."/>
            <person name="Kuroki Y."/>
            <person name="Tanaka T."/>
            <person name="Michiue T."/>
            <person name="Watanabe M."/>
            <person name="Bogdanovic O."/>
            <person name="Lister R."/>
            <person name="Georgiou G."/>
            <person name="Paranjpe S.S."/>
            <person name="van Kruijsbergen I."/>
            <person name="Shu S."/>
            <person name="Carlson J."/>
            <person name="Kinoshita T."/>
            <person name="Ohta Y."/>
            <person name="Mawaribuchi S."/>
            <person name="Jenkins J."/>
            <person name="Grimwood J."/>
            <person name="Schmutz J."/>
            <person name="Mitros T."/>
            <person name="Mozaffari S.V."/>
            <person name="Suzuki Y."/>
            <person name="Haramoto Y."/>
            <person name="Yamamoto T.S."/>
            <person name="Takagi C."/>
            <person name="Heald R."/>
            <person name="Miller K."/>
            <person name="Haudenschild C."/>
            <person name="Kitzman J."/>
            <person name="Nakayama T."/>
            <person name="Izutsu Y."/>
            <person name="Robert J."/>
            <person name="Fortriede J."/>
            <person name="Burns K."/>
            <person name="Lotay V."/>
            <person name="Karimi K."/>
            <person name="Yasuoka Y."/>
            <person name="Dichmann D.S."/>
            <person name="Flajnik M.F."/>
            <person name="Houston D.W."/>
            <person name="Shendure J."/>
            <person name="DuPasquier L."/>
            <person name="Vize P.D."/>
            <person name="Zorn A.M."/>
            <person name="Ito M."/>
            <person name="Marcotte E.M."/>
            <person name="Wallingford J.B."/>
            <person name="Ito Y."/>
            <person name="Asashima M."/>
            <person name="Ueno N."/>
            <person name="Matsuda Y."/>
            <person name="Veenstra G.J."/>
            <person name="Fujiyama A."/>
            <person name="Harland R.M."/>
            <person name="Taira M."/>
            <person name="Rokhsar D.S."/>
        </authorList>
    </citation>
    <scope>NUCLEOTIDE SEQUENCE [LARGE SCALE GENOMIC DNA]</scope>
    <source>
        <strain evidence="3">J</strain>
    </source>
</reference>
<feature type="region of interest" description="Disordered" evidence="1">
    <location>
        <begin position="101"/>
        <end position="220"/>
    </location>
</feature>
<evidence type="ECO:0000313" key="3">
    <source>
        <dbReference type="Proteomes" id="UP000694892"/>
    </source>
</evidence>
<accession>A0A974DZF6</accession>
<sequence length="220" mass="25612">MNVRWQEISNKCSIDYMILTIECLNADIKDLAATVDKVRAEVTGILGALRAEAALAENSVILSKLQEEIIERKKRKFQRDCRDYESGQVYTWRDERYRQRSKRRTNGLHAYSSTEQQETRDTLKPKEQREQREQREYSRKGDRRPPHHSQKYPRGCYTTESSPYTSTEEEGPGSDREPQPFLGAGPSGSQINTNRKNPRYPIVRDAYPQRQKNNGTGNKR</sequence>
<feature type="compositionally biased region" description="Basic and acidic residues" evidence="1">
    <location>
        <begin position="117"/>
        <end position="144"/>
    </location>
</feature>
<protein>
    <submittedName>
        <fullName evidence="2">Uncharacterized protein</fullName>
    </submittedName>
</protein>
<dbReference type="AlphaFoldDB" id="A0A974DZF6"/>
<evidence type="ECO:0000313" key="2">
    <source>
        <dbReference type="EMBL" id="OCU00256.1"/>
    </source>
</evidence>
<organism evidence="2 3">
    <name type="scientific">Xenopus laevis</name>
    <name type="common">African clawed frog</name>
    <dbReference type="NCBI Taxonomy" id="8355"/>
    <lineage>
        <taxon>Eukaryota</taxon>
        <taxon>Metazoa</taxon>
        <taxon>Chordata</taxon>
        <taxon>Craniata</taxon>
        <taxon>Vertebrata</taxon>
        <taxon>Euteleostomi</taxon>
        <taxon>Amphibia</taxon>
        <taxon>Batrachia</taxon>
        <taxon>Anura</taxon>
        <taxon>Pipoidea</taxon>
        <taxon>Pipidae</taxon>
        <taxon>Xenopodinae</taxon>
        <taxon>Xenopus</taxon>
        <taxon>Xenopus</taxon>
    </lineage>
</organism>
<gene>
    <name evidence="2" type="ORF">XELAEV_18006035mg</name>
</gene>
<evidence type="ECO:0000256" key="1">
    <source>
        <dbReference type="SAM" id="MobiDB-lite"/>
    </source>
</evidence>
<proteinExistence type="predicted"/>